<organism evidence="5 6">
    <name type="scientific">Thalassiosira oceanica</name>
    <name type="common">Marine diatom</name>
    <dbReference type="NCBI Taxonomy" id="159749"/>
    <lineage>
        <taxon>Eukaryota</taxon>
        <taxon>Sar</taxon>
        <taxon>Stramenopiles</taxon>
        <taxon>Ochrophyta</taxon>
        <taxon>Bacillariophyta</taxon>
        <taxon>Coscinodiscophyceae</taxon>
        <taxon>Thalassiosirophycidae</taxon>
        <taxon>Thalassiosirales</taxon>
        <taxon>Thalassiosiraceae</taxon>
        <taxon>Thalassiosira</taxon>
    </lineage>
</organism>
<comment type="catalytic activity">
    <reaction evidence="1">
        <text>3-hydroxy-2-methylpropanoyl-CoA + H2O = 3-hydroxy-2-methylpropanoate + CoA + H(+)</text>
        <dbReference type="Rhea" id="RHEA:20888"/>
        <dbReference type="ChEBI" id="CHEBI:11805"/>
        <dbReference type="ChEBI" id="CHEBI:15377"/>
        <dbReference type="ChEBI" id="CHEBI:15378"/>
        <dbReference type="ChEBI" id="CHEBI:57287"/>
        <dbReference type="ChEBI" id="CHEBI:57340"/>
        <dbReference type="EC" id="3.1.2.4"/>
    </reaction>
</comment>
<evidence type="ECO:0000256" key="3">
    <source>
        <dbReference type="ARBA" id="ARBA00022801"/>
    </source>
</evidence>
<dbReference type="EMBL" id="AGNL01003019">
    <property type="protein sequence ID" value="EJK75292.1"/>
    <property type="molecule type" value="Genomic_DNA"/>
</dbReference>
<dbReference type="EC" id="3.1.2.4" evidence="2"/>
<dbReference type="eggNOG" id="ENOG502TM17">
    <property type="taxonomic scope" value="Eukaryota"/>
</dbReference>
<dbReference type="AlphaFoldDB" id="K0TQ22"/>
<comment type="caution">
    <text evidence="5">The sequence shown here is derived from an EMBL/GenBank/DDBJ whole genome shotgun (WGS) entry which is preliminary data.</text>
</comment>
<dbReference type="OMA" id="ERIQMYG"/>
<dbReference type="SUPFAM" id="SSF52096">
    <property type="entry name" value="ClpP/crotonase"/>
    <property type="match status" value="1"/>
</dbReference>
<accession>K0TQ22</accession>
<dbReference type="InterPro" id="IPR032259">
    <property type="entry name" value="HIBYL-CoA-H"/>
</dbReference>
<proteinExistence type="predicted"/>
<dbReference type="Pfam" id="PF16113">
    <property type="entry name" value="ECH_2"/>
    <property type="match status" value="1"/>
</dbReference>
<dbReference type="Proteomes" id="UP000266841">
    <property type="component" value="Unassembled WGS sequence"/>
</dbReference>
<dbReference type="PANTHER" id="PTHR43176">
    <property type="entry name" value="3-HYDROXYISOBUTYRYL-COA HYDROLASE-RELATED"/>
    <property type="match status" value="1"/>
</dbReference>
<evidence type="ECO:0000313" key="6">
    <source>
        <dbReference type="Proteomes" id="UP000266841"/>
    </source>
</evidence>
<dbReference type="PANTHER" id="PTHR43176:SF3">
    <property type="entry name" value="3-HYDROXYISOBUTYRYL-COA HYDROLASE, MITOCHONDRIAL"/>
    <property type="match status" value="1"/>
</dbReference>
<dbReference type="GO" id="GO:0003860">
    <property type="term" value="F:3-hydroxyisobutyryl-CoA hydrolase activity"/>
    <property type="evidence" value="ECO:0007669"/>
    <property type="project" value="UniProtKB-EC"/>
</dbReference>
<dbReference type="InterPro" id="IPR029045">
    <property type="entry name" value="ClpP/crotonase-like_dom_sf"/>
</dbReference>
<protein>
    <recommendedName>
        <fullName evidence="2">3-hydroxyisobutyryl-CoA hydrolase</fullName>
        <ecNumber evidence="2">3.1.2.4</ecNumber>
    </recommendedName>
</protein>
<evidence type="ECO:0000313" key="5">
    <source>
        <dbReference type="EMBL" id="EJK75292.1"/>
    </source>
</evidence>
<evidence type="ECO:0000259" key="4">
    <source>
        <dbReference type="Pfam" id="PF16113"/>
    </source>
</evidence>
<gene>
    <name evidence="5" type="ORF">THAOC_02989</name>
</gene>
<reference evidence="5 6" key="1">
    <citation type="journal article" date="2012" name="Genome Biol.">
        <title>Genome and low-iron response of an oceanic diatom adapted to chronic iron limitation.</title>
        <authorList>
            <person name="Lommer M."/>
            <person name="Specht M."/>
            <person name="Roy A.S."/>
            <person name="Kraemer L."/>
            <person name="Andreson R."/>
            <person name="Gutowska M.A."/>
            <person name="Wolf J."/>
            <person name="Bergner S.V."/>
            <person name="Schilhabel M.B."/>
            <person name="Klostermeier U.C."/>
            <person name="Beiko R.G."/>
            <person name="Rosenstiel P."/>
            <person name="Hippler M."/>
            <person name="Laroche J."/>
        </authorList>
    </citation>
    <scope>NUCLEOTIDE SEQUENCE [LARGE SCALE GENOMIC DNA]</scope>
    <source>
        <strain evidence="5 6">CCMP1005</strain>
    </source>
</reference>
<dbReference type="InterPro" id="IPR045004">
    <property type="entry name" value="ECH_dom"/>
</dbReference>
<dbReference type="OrthoDB" id="16820at2759"/>
<dbReference type="Gene3D" id="3.90.226.10">
    <property type="entry name" value="2-enoyl-CoA Hydratase, Chain A, domain 1"/>
    <property type="match status" value="2"/>
</dbReference>
<evidence type="ECO:0000256" key="1">
    <source>
        <dbReference type="ARBA" id="ARBA00001709"/>
    </source>
</evidence>
<keyword evidence="6" id="KW-1185">Reference proteome</keyword>
<evidence type="ECO:0000256" key="2">
    <source>
        <dbReference type="ARBA" id="ARBA00011915"/>
    </source>
</evidence>
<keyword evidence="3" id="KW-0378">Hydrolase</keyword>
<feature type="domain" description="Enoyl-CoA hydratase/isomerase" evidence="4">
    <location>
        <begin position="334"/>
        <end position="494"/>
    </location>
</feature>
<name>K0TQ22_THAOC</name>
<sequence>MVPDAPDGHVALQGLSSIPHLISEVISIKLAVTANLCIIACHPPAGQCLSGSIARNMRQILVHTLCVDNPPRWAYDRQGVQSMPPLAATGVVYRKKENSDSARRDREGIAAGLRIEMSLQRRAARHLSTRAALSAPPSLAQLASEIEVSDVAPASAASIPASVRHDPVILSGDKDGVSPGAAIRAIGTSRRVFLLNDTLSPTEIDGLAFRLKRLASSDALNSVLVANPLEASENNGDMSLNRTCLPSFMDHDEIDDQSPFGNMFNPAIKNILQENWGQGLGVPSFHRGYDARKIYEDGLHKNPQRLELELMNPLIELTRATRGSYDDPTSSPSKVPLIAFPNGLVSDAGYAFMMGSYVLACQNSTFRILNPLRGLAFDPVGLSFMLPRIGQEFQQKSKDYATGCAFILALMGFEAGPEDLVSTGLATHYVGGPYKLNHLEHALSELDSHSAQKLRPLPKHLYNQEQNTKLDNVNKHYKNVAVGNLIQSVSEYDAAGRDEYGVYLHEMLDDSGLYVKDIDPSVTMPEERIQMYGNLQSDLVNWAATFGDVFAENSVEGMLDRLQSVAYRKAEMEGRSGDAVEDARVAEQAQIFVTRMKQRSPLALRVMFELMKRGRVHTETIESCMEREKASQVRLMSKKDGDFERWAGSGKGVGMTEMRRTGSLRRKHEDLFTNWNHSCVSAVTEDEVLEIVGANE</sequence>
<dbReference type="GO" id="GO:0006574">
    <property type="term" value="P:L-valine catabolic process"/>
    <property type="evidence" value="ECO:0007669"/>
    <property type="project" value="TreeGrafter"/>
</dbReference>